<comment type="caution">
    <text evidence="3">The sequence shown here is derived from an EMBL/GenBank/DDBJ whole genome shotgun (WGS) entry which is preliminary data.</text>
</comment>
<dbReference type="RefSeq" id="WP_183223230.1">
    <property type="nucleotide sequence ID" value="NZ_JACHFA010000001.1"/>
</dbReference>
<evidence type="ECO:0000256" key="1">
    <source>
        <dbReference type="SAM" id="MobiDB-lite"/>
    </source>
</evidence>
<sequence>MTKPKIFSINKEKIKILIIIVLTSTFLLGIIFSNENKVARILEEKFFDFDLNLISKIETEFEGTLTKLEKDWVLTYNKQNIPVDNNKVNSLIKALDELQKNKLVSRDKKKHKELGIEENPSFKLFDNNNKLLTEIFVGKSGEGDSRLAYIKGSDENVYLTKNIFLSYKGNSYNTFSDTKLFQEKNTKLENLSFKIIRKLNKENENNINNNYEITTKDGLYFLNNQKIIKERPLNIIAEFRADGLEIDKSKIDEYKLQYKIEVKWSNKSVNNLEIYFNKNEENDKDILIKKDKDEYYYMTSKWTFFDVFNLEKKSIEEKDNLSSNDNQEDRRHEHNNNTD</sequence>
<keyword evidence="4" id="KW-1185">Reference proteome</keyword>
<evidence type="ECO:0000313" key="4">
    <source>
        <dbReference type="Proteomes" id="UP000566276"/>
    </source>
</evidence>
<evidence type="ECO:0000313" key="3">
    <source>
        <dbReference type="EMBL" id="MBB6031129.1"/>
    </source>
</evidence>
<reference evidence="3 4" key="1">
    <citation type="submission" date="2020-08" db="EMBL/GenBank/DDBJ databases">
        <title>Genomic Encyclopedia of Type Strains, Phase IV (KMG-IV): sequencing the most valuable type-strain genomes for metagenomic binning, comparative biology and taxonomic classification.</title>
        <authorList>
            <person name="Goeker M."/>
        </authorList>
    </citation>
    <scope>NUCLEOTIDE SEQUENCE [LARGE SCALE GENOMIC DNA]</scope>
    <source>
        <strain evidence="3 4">DSM 16813</strain>
    </source>
</reference>
<feature type="region of interest" description="Disordered" evidence="1">
    <location>
        <begin position="317"/>
        <end position="339"/>
    </location>
</feature>
<feature type="compositionally biased region" description="Basic and acidic residues" evidence="1">
    <location>
        <begin position="327"/>
        <end position="339"/>
    </location>
</feature>
<dbReference type="Pfam" id="PF14238">
    <property type="entry name" value="DUF4340"/>
    <property type="match status" value="1"/>
</dbReference>
<proteinExistence type="predicted"/>
<dbReference type="EMBL" id="JACHFA010000001">
    <property type="protein sequence ID" value="MBB6031129.1"/>
    <property type="molecule type" value="Genomic_DNA"/>
</dbReference>
<dbReference type="Proteomes" id="UP000566276">
    <property type="component" value="Unassembled WGS sequence"/>
</dbReference>
<protein>
    <recommendedName>
        <fullName evidence="2">DUF4340 domain-containing protein</fullName>
    </recommendedName>
</protein>
<name>A0ABR6P598_9SPIR</name>
<dbReference type="InterPro" id="IPR025641">
    <property type="entry name" value="DUF4340"/>
</dbReference>
<gene>
    <name evidence="3" type="ORF">HNR35_000093</name>
</gene>
<evidence type="ECO:0000259" key="2">
    <source>
        <dbReference type="Pfam" id="PF14238"/>
    </source>
</evidence>
<organism evidence="3 4">
    <name type="scientific">Borreliella spielmanii</name>
    <dbReference type="NCBI Taxonomy" id="88916"/>
    <lineage>
        <taxon>Bacteria</taxon>
        <taxon>Pseudomonadati</taxon>
        <taxon>Spirochaetota</taxon>
        <taxon>Spirochaetia</taxon>
        <taxon>Spirochaetales</taxon>
        <taxon>Borreliaceae</taxon>
        <taxon>Borreliella</taxon>
    </lineage>
</organism>
<feature type="domain" description="DUF4340" evidence="2">
    <location>
        <begin position="76"/>
        <end position="257"/>
    </location>
</feature>
<accession>A0ABR6P598</accession>